<sequence>AWSPSFIPHVELRDRLAASVRRLHGTNASDFHVFGVPLKDENHVDAVDVAMFLVLPSFAASYSLFALSAFKIRKTLRAV</sequence>
<keyword evidence="1" id="KW-0472">Membrane</keyword>
<gene>
    <name evidence="2" type="ORF">PENTCL1PPCAC_25347</name>
</gene>
<dbReference type="AlphaFoldDB" id="A0AAV5U9Z2"/>
<feature type="non-terminal residue" evidence="2">
    <location>
        <position position="1"/>
    </location>
</feature>
<keyword evidence="1" id="KW-1133">Transmembrane helix</keyword>
<reference evidence="2" key="1">
    <citation type="submission" date="2023-10" db="EMBL/GenBank/DDBJ databases">
        <title>Genome assembly of Pristionchus species.</title>
        <authorList>
            <person name="Yoshida K."/>
            <person name="Sommer R.J."/>
        </authorList>
    </citation>
    <scope>NUCLEOTIDE SEQUENCE</scope>
    <source>
        <strain evidence="2">RS0144</strain>
    </source>
</reference>
<protein>
    <submittedName>
        <fullName evidence="2">Uncharacterized protein</fullName>
    </submittedName>
</protein>
<keyword evidence="1" id="KW-0812">Transmembrane</keyword>
<organism evidence="2 3">
    <name type="scientific">Pristionchus entomophagus</name>
    <dbReference type="NCBI Taxonomy" id="358040"/>
    <lineage>
        <taxon>Eukaryota</taxon>
        <taxon>Metazoa</taxon>
        <taxon>Ecdysozoa</taxon>
        <taxon>Nematoda</taxon>
        <taxon>Chromadorea</taxon>
        <taxon>Rhabditida</taxon>
        <taxon>Rhabditina</taxon>
        <taxon>Diplogasteromorpha</taxon>
        <taxon>Diplogasteroidea</taxon>
        <taxon>Neodiplogasteridae</taxon>
        <taxon>Pristionchus</taxon>
    </lineage>
</organism>
<comment type="caution">
    <text evidence="2">The sequence shown here is derived from an EMBL/GenBank/DDBJ whole genome shotgun (WGS) entry which is preliminary data.</text>
</comment>
<feature type="transmembrane region" description="Helical" evidence="1">
    <location>
        <begin position="49"/>
        <end position="70"/>
    </location>
</feature>
<dbReference type="Proteomes" id="UP001432027">
    <property type="component" value="Unassembled WGS sequence"/>
</dbReference>
<feature type="non-terminal residue" evidence="2">
    <location>
        <position position="79"/>
    </location>
</feature>
<proteinExistence type="predicted"/>
<evidence type="ECO:0000256" key="1">
    <source>
        <dbReference type="SAM" id="Phobius"/>
    </source>
</evidence>
<evidence type="ECO:0000313" key="2">
    <source>
        <dbReference type="EMBL" id="GMT03173.1"/>
    </source>
</evidence>
<keyword evidence="3" id="KW-1185">Reference proteome</keyword>
<evidence type="ECO:0000313" key="3">
    <source>
        <dbReference type="Proteomes" id="UP001432027"/>
    </source>
</evidence>
<dbReference type="EMBL" id="BTSX01000006">
    <property type="protein sequence ID" value="GMT03173.1"/>
    <property type="molecule type" value="Genomic_DNA"/>
</dbReference>
<accession>A0AAV5U9Z2</accession>
<name>A0AAV5U9Z2_9BILA</name>